<proteinExistence type="predicted"/>
<evidence type="ECO:0000313" key="2">
    <source>
        <dbReference type="EMBL" id="MBW9109026.1"/>
    </source>
</evidence>
<comment type="caution">
    <text evidence="2">The sequence shown here is derived from an EMBL/GenBank/DDBJ whole genome shotgun (WGS) entry which is preliminary data.</text>
</comment>
<sequence>MATTGWSRMPALNPAWVDALMFTADSPEGRHVVAEPEPPAHTADTGDLPELDV</sequence>
<gene>
    <name evidence="2" type="ORF">JNB61_04530</name>
</gene>
<dbReference type="EMBL" id="JAEUAX010000002">
    <property type="protein sequence ID" value="MBW9109026.1"/>
    <property type="molecule type" value="Genomic_DNA"/>
</dbReference>
<evidence type="ECO:0000256" key="1">
    <source>
        <dbReference type="SAM" id="MobiDB-lite"/>
    </source>
</evidence>
<reference evidence="2 3" key="1">
    <citation type="journal article" date="2021" name="MBio">
        <title>Poor Competitiveness of Bradyrhizobium in Pigeon Pea Root Colonization in Indian Soils.</title>
        <authorList>
            <person name="Chalasani D."/>
            <person name="Basu A."/>
            <person name="Pullabhotla S.V.S.R.N."/>
            <person name="Jorrin B."/>
            <person name="Neal A.L."/>
            <person name="Poole P.S."/>
            <person name="Podile A.R."/>
            <person name="Tkacz A."/>
        </authorList>
    </citation>
    <scope>NUCLEOTIDE SEQUENCE [LARGE SCALE GENOMIC DNA]</scope>
    <source>
        <strain evidence="2 3">HU12</strain>
    </source>
</reference>
<organism evidence="2 3">
    <name type="scientific">Microbacterium ureisolvens</name>
    <dbReference type="NCBI Taxonomy" id="2781186"/>
    <lineage>
        <taxon>Bacteria</taxon>
        <taxon>Bacillati</taxon>
        <taxon>Actinomycetota</taxon>
        <taxon>Actinomycetes</taxon>
        <taxon>Micrococcales</taxon>
        <taxon>Microbacteriaceae</taxon>
        <taxon>Microbacterium</taxon>
    </lineage>
</organism>
<evidence type="ECO:0000313" key="3">
    <source>
        <dbReference type="Proteomes" id="UP000777440"/>
    </source>
</evidence>
<accession>A0ABS7HUI5</accession>
<name>A0ABS7HUI5_9MICO</name>
<dbReference type="RefSeq" id="WP_220338863.1">
    <property type="nucleotide sequence ID" value="NZ_JAEUAX010000002.1"/>
</dbReference>
<feature type="region of interest" description="Disordered" evidence="1">
    <location>
        <begin position="28"/>
        <end position="53"/>
    </location>
</feature>
<keyword evidence="3" id="KW-1185">Reference proteome</keyword>
<dbReference type="Proteomes" id="UP000777440">
    <property type="component" value="Unassembled WGS sequence"/>
</dbReference>
<protein>
    <submittedName>
        <fullName evidence="2">Uncharacterized protein</fullName>
    </submittedName>
</protein>